<dbReference type="Pfam" id="PF10022">
    <property type="entry name" value="DUF2264"/>
    <property type="match status" value="1"/>
</dbReference>
<protein>
    <submittedName>
        <fullName evidence="2">DUF2264 domain-containing protein</fullName>
    </submittedName>
</protein>
<accession>A0A4R4PLQ8</accession>
<dbReference type="OrthoDB" id="9813465at2"/>
<dbReference type="InterPro" id="IPR016624">
    <property type="entry name" value="UCP014753"/>
</dbReference>
<dbReference type="Proteomes" id="UP000295075">
    <property type="component" value="Unassembled WGS sequence"/>
</dbReference>
<evidence type="ECO:0000259" key="1">
    <source>
        <dbReference type="Pfam" id="PF10022"/>
    </source>
</evidence>
<gene>
    <name evidence="2" type="ORF">E1261_29365</name>
</gene>
<dbReference type="AlphaFoldDB" id="A0A4R4PLQ8"/>
<dbReference type="PANTHER" id="PTHR35339:SF4">
    <property type="entry name" value="LINALOOL DEHYDRATASE_ISOMERASE DOMAIN-CONTAINING PROTEIN"/>
    <property type="match status" value="1"/>
</dbReference>
<organism evidence="2 3">
    <name type="scientific">Kribbella albertanoniae</name>
    <dbReference type="NCBI Taxonomy" id="1266829"/>
    <lineage>
        <taxon>Bacteria</taxon>
        <taxon>Bacillati</taxon>
        <taxon>Actinomycetota</taxon>
        <taxon>Actinomycetes</taxon>
        <taxon>Propionibacteriales</taxon>
        <taxon>Kribbellaceae</taxon>
        <taxon>Kribbella</taxon>
    </lineage>
</organism>
<name>A0A4R4PLQ8_9ACTN</name>
<keyword evidence="3" id="KW-1185">Reference proteome</keyword>
<feature type="domain" description="DUF2264" evidence="1">
    <location>
        <begin position="20"/>
        <end position="368"/>
    </location>
</feature>
<proteinExistence type="predicted"/>
<evidence type="ECO:0000313" key="3">
    <source>
        <dbReference type="Proteomes" id="UP000295075"/>
    </source>
</evidence>
<dbReference type="EMBL" id="SMKA01000173">
    <property type="protein sequence ID" value="TDC23081.1"/>
    <property type="molecule type" value="Genomic_DNA"/>
</dbReference>
<comment type="caution">
    <text evidence="2">The sequence shown here is derived from an EMBL/GenBank/DDBJ whole genome shotgun (WGS) entry which is preliminary data.</text>
</comment>
<reference evidence="2 3" key="1">
    <citation type="submission" date="2019-03" db="EMBL/GenBank/DDBJ databases">
        <title>Draft genome sequences of novel Actinobacteria.</title>
        <authorList>
            <person name="Sahin N."/>
            <person name="Ay H."/>
            <person name="Saygin H."/>
        </authorList>
    </citation>
    <scope>NUCLEOTIDE SEQUENCE [LARGE SCALE GENOMIC DNA]</scope>
    <source>
        <strain evidence="2 3">JCM 30547</strain>
    </source>
</reference>
<dbReference type="PANTHER" id="PTHR35339">
    <property type="entry name" value="LINALOOL DEHYDRATASE_ISOMERASE DOMAIN-CONTAINING PROTEIN"/>
    <property type="match status" value="1"/>
</dbReference>
<dbReference type="RefSeq" id="WP_132412202.1">
    <property type="nucleotide sequence ID" value="NZ_SMKA01000173.1"/>
</dbReference>
<evidence type="ECO:0000313" key="2">
    <source>
        <dbReference type="EMBL" id="TDC23081.1"/>
    </source>
</evidence>
<dbReference type="InterPro" id="IPR049349">
    <property type="entry name" value="DUF2264_N"/>
</dbReference>
<sequence>MTRLILPDTDRVLSRQTGWTRAHWEALADHLLDSLVPYFSPGSALIALPGRPSRSGTASDQLEGFARSFMLAAFQIAGVRGKGCEALIERYARGVANGANPEHPESWLRLTPRSQQMVEAAAIAVALHESREWIWERLDDRAQQHVAEWLGGFIGSTTHDNNWRLFQVVSEQFLASVGAPYSQEDIDGGLDRIEDWYVGDGWYSDGNGQAFDNYIGWAMHLYPGLWARMAAATPGAAYEDRLKVYKERLSLFLEDAVHLVGNDGAPIYQGRSLTYRMAAAAPYWMGALLDATPLSPGQTRRLCSGIARHFVEHGVPDERGLLTLGWYDTFLPTTQSYSGPGSPYWASKGFVGLILPPEHPVWADGEDPIPLDEADQVRAMPAPGWLVHASRHDQVVQLINHGADKQALAEPEGVEPEGDPHYNRLAYANHAGPELSDDAPRIDNLITLVSDGKSSARGRIRRLGITARTASSWHNAWLGTEGPWRIETTSVVHGGWEIRCALVDGPAGALVRSGGFAVAGDSLPEATASGAAASARNDEGLLSAIVGLHGYDGAGMHRGLGANAFGPHSATPYLTAPHRGEPLVLVSAVVLTRDALRPEALAEGIDVAVTGTTVRITLPGGGSEVVTLGG</sequence>